<dbReference type="Proteomes" id="UP000680638">
    <property type="component" value="Unassembled WGS sequence"/>
</dbReference>
<keyword evidence="2" id="KW-1185">Reference proteome</keyword>
<dbReference type="SUPFAM" id="SSF55144">
    <property type="entry name" value="LigT-like"/>
    <property type="match status" value="1"/>
</dbReference>
<accession>A0ABQ4M1I6</accession>
<protein>
    <recommendedName>
        <fullName evidence="3">2'-5' RNA ligase family protein</fullName>
    </recommendedName>
</protein>
<dbReference type="PANTHER" id="PTHR36039:SF2">
    <property type="entry name" value="RNA LIGASE_CYCLIC NUCLEOTIDE PHOSPHODIESTERASE FAMILY PROTEIN"/>
    <property type="match status" value="1"/>
</dbReference>
<reference evidence="1 2" key="1">
    <citation type="submission" date="2021-03" db="EMBL/GenBank/DDBJ databases">
        <title>Antimicrobial resistance genes in bacteria isolated from Japanese honey, and their potential for conferring macrolide and lincosamide resistance in the American foulbrood pathogen Paenibacillus larvae.</title>
        <authorList>
            <person name="Okamoto M."/>
            <person name="Kumagai M."/>
            <person name="Kanamori H."/>
            <person name="Takamatsu D."/>
        </authorList>
    </citation>
    <scope>NUCLEOTIDE SEQUENCE [LARGE SCALE GENOMIC DNA]</scope>
    <source>
        <strain evidence="1 2">J21TS3</strain>
    </source>
</reference>
<dbReference type="EMBL" id="BORW01000024">
    <property type="protein sequence ID" value="GIO69003.1"/>
    <property type="molecule type" value="Genomic_DNA"/>
</dbReference>
<evidence type="ECO:0008006" key="3">
    <source>
        <dbReference type="Google" id="ProtNLM"/>
    </source>
</evidence>
<dbReference type="Pfam" id="PF13563">
    <property type="entry name" value="2_5_RNA_ligase2"/>
    <property type="match status" value="1"/>
</dbReference>
<sequence>MYAVVLRFDQQTEQALKRIWEEMRDRGISGYVDEVPNRRPHLTLADYSNLDEAEFMDMFDRFYNARAGFSLNFGMLGTFIGSGTLFLAPNPAAELLKFHAEHHRYFSRYADEAVDMNLHVGRRQARFYENKRQKAGKTS</sequence>
<dbReference type="PANTHER" id="PTHR36039">
    <property type="match status" value="1"/>
</dbReference>
<organism evidence="1 2">
    <name type="scientific">Paenibacillus cookii</name>
    <dbReference type="NCBI Taxonomy" id="157839"/>
    <lineage>
        <taxon>Bacteria</taxon>
        <taxon>Bacillati</taxon>
        <taxon>Bacillota</taxon>
        <taxon>Bacilli</taxon>
        <taxon>Bacillales</taxon>
        <taxon>Paenibacillaceae</taxon>
        <taxon>Paenibacillus</taxon>
    </lineage>
</organism>
<dbReference type="RefSeq" id="WP_212951615.1">
    <property type="nucleotide sequence ID" value="NZ_BORW01000024.1"/>
</dbReference>
<comment type="caution">
    <text evidence="1">The sequence shown here is derived from an EMBL/GenBank/DDBJ whole genome shotgun (WGS) entry which is preliminary data.</text>
</comment>
<proteinExistence type="predicted"/>
<evidence type="ECO:0000313" key="2">
    <source>
        <dbReference type="Proteomes" id="UP000680638"/>
    </source>
</evidence>
<dbReference type="Gene3D" id="3.90.1140.10">
    <property type="entry name" value="Cyclic phosphodiesterase"/>
    <property type="match status" value="1"/>
</dbReference>
<name>A0ABQ4M1I6_9BACL</name>
<evidence type="ECO:0000313" key="1">
    <source>
        <dbReference type="EMBL" id="GIO69003.1"/>
    </source>
</evidence>
<gene>
    <name evidence="1" type="ORF">J21TS3_38240</name>
</gene>
<dbReference type="InterPro" id="IPR009097">
    <property type="entry name" value="Cyclic_Pdiesterase"/>
</dbReference>